<evidence type="ECO:0000256" key="5">
    <source>
        <dbReference type="RuleBase" id="RU365090"/>
    </source>
</evidence>
<evidence type="ECO:0000256" key="2">
    <source>
        <dbReference type="ARBA" id="ARBA00007589"/>
    </source>
</evidence>
<dbReference type="Pfam" id="PF00994">
    <property type="entry name" value="MoCF_biosynth"/>
    <property type="match status" value="2"/>
</dbReference>
<evidence type="ECO:0000259" key="7">
    <source>
        <dbReference type="SMART" id="SM00852"/>
    </source>
</evidence>
<keyword evidence="5" id="KW-0808">Transferase</keyword>
<keyword evidence="5" id="KW-0479">Metal-binding</keyword>
<reference evidence="8" key="1">
    <citation type="submission" date="2020-11" db="EMBL/GenBank/DDBJ databases">
        <authorList>
            <consortium name="DOE Joint Genome Institute"/>
            <person name="Ahrendt S."/>
            <person name="Riley R."/>
            <person name="Andreopoulos W."/>
            <person name="LaButti K."/>
            <person name="Pangilinan J."/>
            <person name="Ruiz-duenas F.J."/>
            <person name="Barrasa J.M."/>
            <person name="Sanchez-Garcia M."/>
            <person name="Camarero S."/>
            <person name="Miyauchi S."/>
            <person name="Serrano A."/>
            <person name="Linde D."/>
            <person name="Babiker R."/>
            <person name="Drula E."/>
            <person name="Ayuso-Fernandez I."/>
            <person name="Pacheco R."/>
            <person name="Padilla G."/>
            <person name="Ferreira P."/>
            <person name="Barriuso J."/>
            <person name="Kellner H."/>
            <person name="Castanera R."/>
            <person name="Alfaro M."/>
            <person name="Ramirez L."/>
            <person name="Pisabarro A.G."/>
            <person name="Kuo A."/>
            <person name="Tritt A."/>
            <person name="Lipzen A."/>
            <person name="He G."/>
            <person name="Yan M."/>
            <person name="Ng V."/>
            <person name="Cullen D."/>
            <person name="Martin F."/>
            <person name="Rosso M.-N."/>
            <person name="Henrissat B."/>
            <person name="Hibbett D."/>
            <person name="Martinez A.T."/>
            <person name="Grigoriev I.V."/>
        </authorList>
    </citation>
    <scope>NUCLEOTIDE SEQUENCE</scope>
    <source>
        <strain evidence="8">AH 44721</strain>
    </source>
</reference>
<comment type="catalytic activity">
    <reaction evidence="5">
        <text>adenylyl-molybdopterin + molybdate = Mo-molybdopterin + AMP + H(+)</text>
        <dbReference type="Rhea" id="RHEA:35047"/>
        <dbReference type="ChEBI" id="CHEBI:15378"/>
        <dbReference type="ChEBI" id="CHEBI:36264"/>
        <dbReference type="ChEBI" id="CHEBI:62727"/>
        <dbReference type="ChEBI" id="CHEBI:71302"/>
        <dbReference type="ChEBI" id="CHEBI:456215"/>
    </reaction>
</comment>
<feature type="region of interest" description="Disordered" evidence="6">
    <location>
        <begin position="174"/>
        <end position="239"/>
    </location>
</feature>
<keyword evidence="5" id="KW-0500">Molybdenum</keyword>
<evidence type="ECO:0000256" key="1">
    <source>
        <dbReference type="ARBA" id="ARBA00005046"/>
    </source>
</evidence>
<feature type="compositionally biased region" description="Basic residues" evidence="6">
    <location>
        <begin position="197"/>
        <end position="219"/>
    </location>
</feature>
<feature type="region of interest" description="Disordered" evidence="6">
    <location>
        <begin position="543"/>
        <end position="577"/>
    </location>
</feature>
<dbReference type="Pfam" id="PF03453">
    <property type="entry name" value="MoeA_N"/>
    <property type="match status" value="1"/>
</dbReference>
<proteinExistence type="inferred from homology"/>
<feature type="compositionally biased region" description="Polar residues" evidence="6">
    <location>
        <begin position="174"/>
        <end position="184"/>
    </location>
</feature>
<dbReference type="PANTHER" id="PTHR10192:SF5">
    <property type="entry name" value="GEPHYRIN"/>
    <property type="match status" value="1"/>
</dbReference>
<dbReference type="GO" id="GO:0005524">
    <property type="term" value="F:ATP binding"/>
    <property type="evidence" value="ECO:0007669"/>
    <property type="project" value="UniProtKB-UniRule"/>
</dbReference>
<dbReference type="InterPro" id="IPR008284">
    <property type="entry name" value="MoCF_biosynth_CS"/>
</dbReference>
<dbReference type="PROSITE" id="PS01079">
    <property type="entry name" value="MOCF_BIOSYNTHESIS_2"/>
    <property type="match status" value="1"/>
</dbReference>
<dbReference type="Gene3D" id="2.40.340.10">
    <property type="entry name" value="MoeA, C-terminal, domain IV"/>
    <property type="match status" value="1"/>
</dbReference>
<dbReference type="InterPro" id="IPR005110">
    <property type="entry name" value="MoeA_linker/N"/>
</dbReference>
<dbReference type="Gene3D" id="3.90.105.10">
    <property type="entry name" value="Molybdopterin biosynthesis moea protein, domain 2"/>
    <property type="match status" value="1"/>
</dbReference>
<dbReference type="SUPFAM" id="SSF63882">
    <property type="entry name" value="MoeA N-terminal region -like"/>
    <property type="match status" value="1"/>
</dbReference>
<evidence type="ECO:0000313" key="9">
    <source>
        <dbReference type="Proteomes" id="UP000724874"/>
    </source>
</evidence>
<dbReference type="Gene3D" id="2.170.190.11">
    <property type="entry name" value="Molybdopterin biosynthesis moea protein, domain 3"/>
    <property type="match status" value="1"/>
</dbReference>
<accession>A0A9P5NZL5</accession>
<dbReference type="SMART" id="SM00852">
    <property type="entry name" value="MoCF_biosynth"/>
    <property type="match status" value="2"/>
</dbReference>
<dbReference type="InterPro" id="IPR036688">
    <property type="entry name" value="MoeA_C_domain_IV_sf"/>
</dbReference>
<evidence type="ECO:0000256" key="4">
    <source>
        <dbReference type="ARBA" id="ARBA00023150"/>
    </source>
</evidence>
<dbReference type="GO" id="GO:0046872">
    <property type="term" value="F:metal ion binding"/>
    <property type="evidence" value="ECO:0007669"/>
    <property type="project" value="UniProtKB-UniRule"/>
</dbReference>
<dbReference type="InterPro" id="IPR036425">
    <property type="entry name" value="MoaB/Mog-like_dom_sf"/>
</dbReference>
<keyword evidence="5" id="KW-0460">Magnesium</keyword>
<feature type="domain" description="MoaB/Mog" evidence="7">
    <location>
        <begin position="414"/>
        <end position="615"/>
    </location>
</feature>
<protein>
    <submittedName>
        <fullName evidence="8">MoaB/Mog domain-containing protein</fullName>
    </submittedName>
</protein>
<evidence type="ECO:0000256" key="6">
    <source>
        <dbReference type="SAM" id="MobiDB-lite"/>
    </source>
</evidence>
<dbReference type="EMBL" id="JADNYJ010000001">
    <property type="protein sequence ID" value="KAF8914443.1"/>
    <property type="molecule type" value="Genomic_DNA"/>
</dbReference>
<dbReference type="SUPFAM" id="SSF63867">
    <property type="entry name" value="MoeA C-terminal domain-like"/>
    <property type="match status" value="1"/>
</dbReference>
<dbReference type="Pfam" id="PF03454">
    <property type="entry name" value="MoeA_C"/>
    <property type="match status" value="1"/>
</dbReference>
<dbReference type="GO" id="GO:0005829">
    <property type="term" value="C:cytosol"/>
    <property type="evidence" value="ECO:0007669"/>
    <property type="project" value="TreeGrafter"/>
</dbReference>
<dbReference type="GO" id="GO:0061598">
    <property type="term" value="F:molybdopterin adenylyltransferase activity"/>
    <property type="evidence" value="ECO:0007669"/>
    <property type="project" value="UniProtKB-UniRule"/>
</dbReference>
<evidence type="ECO:0000313" key="8">
    <source>
        <dbReference type="EMBL" id="KAF8914443.1"/>
    </source>
</evidence>
<dbReference type="InterPro" id="IPR001453">
    <property type="entry name" value="MoaB/Mog_dom"/>
</dbReference>
<comment type="similarity">
    <text evidence="3">In the C-terminal section; belongs to the MoeA family.</text>
</comment>
<gene>
    <name evidence="8" type="ORF">CPB84DRAFT_1759268</name>
</gene>
<dbReference type="InterPro" id="IPR038987">
    <property type="entry name" value="MoeA-like"/>
</dbReference>
<comment type="function">
    <text evidence="5">Catalyzes two steps in the biosynthesis of the molybdenum cofactor. In the first step, molybdopterin is adenylated. Subsequently, molybdate is inserted into adenylated molybdopterin and AMP is released.</text>
</comment>
<comment type="cofactor">
    <cofactor evidence="5">
        <name>Mg(2+)</name>
        <dbReference type="ChEBI" id="CHEBI:18420"/>
    </cofactor>
</comment>
<dbReference type="CDD" id="cd00887">
    <property type="entry name" value="MoeA"/>
    <property type="match status" value="1"/>
</dbReference>
<dbReference type="InterPro" id="IPR005111">
    <property type="entry name" value="MoeA_C_domain_IV"/>
</dbReference>
<feature type="compositionally biased region" description="Low complexity" evidence="6">
    <location>
        <begin position="185"/>
        <end position="195"/>
    </location>
</feature>
<dbReference type="PANTHER" id="PTHR10192">
    <property type="entry name" value="MOLYBDOPTERIN BIOSYNTHESIS PROTEIN"/>
    <property type="match status" value="1"/>
</dbReference>
<comment type="similarity">
    <text evidence="2">In the N-terminal section; belongs to the MoaB/Mog family.</text>
</comment>
<dbReference type="Proteomes" id="UP000724874">
    <property type="component" value="Unassembled WGS sequence"/>
</dbReference>
<dbReference type="GO" id="GO:0006777">
    <property type="term" value="P:Mo-molybdopterin cofactor biosynthetic process"/>
    <property type="evidence" value="ECO:0007669"/>
    <property type="project" value="UniProtKB-UniRule"/>
</dbReference>
<feature type="compositionally biased region" description="Low complexity" evidence="6">
    <location>
        <begin position="543"/>
        <end position="566"/>
    </location>
</feature>
<comment type="similarity">
    <text evidence="5">Belongs to the MoeA family.</text>
</comment>
<comment type="catalytic activity">
    <reaction evidence="5">
        <text>molybdopterin + ATP + H(+) = adenylyl-molybdopterin + diphosphate</text>
        <dbReference type="Rhea" id="RHEA:31331"/>
        <dbReference type="ChEBI" id="CHEBI:15378"/>
        <dbReference type="ChEBI" id="CHEBI:30616"/>
        <dbReference type="ChEBI" id="CHEBI:33019"/>
        <dbReference type="ChEBI" id="CHEBI:58698"/>
        <dbReference type="ChEBI" id="CHEBI:62727"/>
    </reaction>
</comment>
<dbReference type="Gene3D" id="3.40.980.10">
    <property type="entry name" value="MoaB/Mog-like domain"/>
    <property type="match status" value="2"/>
</dbReference>
<comment type="pathway">
    <text evidence="1 5">Cofactor biosynthesis; molybdopterin biosynthesis.</text>
</comment>
<name>A0A9P5NZL5_GYMJU</name>
<dbReference type="OrthoDB" id="4349954at2759"/>
<dbReference type="InterPro" id="IPR036135">
    <property type="entry name" value="MoeA_linker/N_sf"/>
</dbReference>
<feature type="region of interest" description="Disordered" evidence="6">
    <location>
        <begin position="356"/>
        <end position="379"/>
    </location>
</feature>
<dbReference type="NCBIfam" id="TIGR00177">
    <property type="entry name" value="molyb_syn"/>
    <property type="match status" value="1"/>
</dbReference>
<organism evidence="8 9">
    <name type="scientific">Gymnopilus junonius</name>
    <name type="common">Spectacular rustgill mushroom</name>
    <name type="synonym">Gymnopilus spectabilis subsp. junonius</name>
    <dbReference type="NCBI Taxonomy" id="109634"/>
    <lineage>
        <taxon>Eukaryota</taxon>
        <taxon>Fungi</taxon>
        <taxon>Dikarya</taxon>
        <taxon>Basidiomycota</taxon>
        <taxon>Agaricomycotina</taxon>
        <taxon>Agaricomycetes</taxon>
        <taxon>Agaricomycetidae</taxon>
        <taxon>Agaricales</taxon>
        <taxon>Agaricineae</taxon>
        <taxon>Hymenogastraceae</taxon>
        <taxon>Gymnopilus</taxon>
    </lineage>
</organism>
<dbReference type="SUPFAM" id="SSF53218">
    <property type="entry name" value="Molybdenum cofactor biosynthesis proteins"/>
    <property type="match status" value="2"/>
</dbReference>
<sequence>MTLIRVAILTVSDTASADRSTDRSGPTIRDLIAQRISCQIPEGHYRIVADDVAAIQSVVTDWTSSNEIDWVITTGGTGFGMRDVTPEAIAPLIERPAPGLVHLMLSASLDKTPLAALARPVAGTIKKTLVTTLPGSPKAVTENLEALLQGGVLEHAIDLIKGGSGKQVHAALSLSSSEVAQTPDSSTSASTSDSQSSHHHHHHYHSHSHSHTNHSHPRPRSQAALSHDPSAPVPARHRKSPFPQITLENALQLIRQNIQLLPIEILSVDYKLGGRILAEDVYAPQDIPIRATTSVDGYALRSTDPPGTYTVLTSSTHTPSSPLPPGSIFRINTGAPLPLGTDTVIMVEDTELISTYKPFPDSPPRRRRAPGSDVRKGDVVRQKGELVGRGGGDVGVLVFVGRKEVRVYKKPVIALMSTGNELVDLHDVGVGAGASPSKAEEWGGIYDTNRPSLRAVLESLGYEVIDLGIVPDDITSHLNTLTHALHTADMVLTTGGTSMGPTDLLKPIIERYLGGTIHFGRVGVKPGKPTTFGVVPVSGSLSGSTGPDAGTAGDAGATGTTVTTGVEGNASASAGIGSETKEAGSTIPKPIFALPGNPASALVMFYVFVLPALRRMGGFPERLCELPRVVVQIQNPMPLDPRVEFHRVIIKSFLSTTDTGSSMVLKAYSTGGQRSSRVASLAGANGLVVLPTLAQAQANSEGIKGKAGKTRLETGEFVEALVIGEIEMG</sequence>
<feature type="domain" description="MoaB/Mog" evidence="7">
    <location>
        <begin position="7"/>
        <end position="155"/>
    </location>
</feature>
<dbReference type="AlphaFoldDB" id="A0A9P5NZL5"/>
<comment type="caution">
    <text evidence="8">The sequence shown here is derived from an EMBL/GenBank/DDBJ whole genome shotgun (WGS) entry which is preliminary data.</text>
</comment>
<keyword evidence="4 5" id="KW-0501">Molybdenum cofactor biosynthesis</keyword>
<dbReference type="GO" id="GO:0061599">
    <property type="term" value="F:molybdopterin molybdotransferase activity"/>
    <property type="evidence" value="ECO:0007669"/>
    <property type="project" value="UniProtKB-UniRule"/>
</dbReference>
<dbReference type="CDD" id="cd00886">
    <property type="entry name" value="MogA_MoaB"/>
    <property type="match status" value="1"/>
</dbReference>
<keyword evidence="9" id="KW-1185">Reference proteome</keyword>
<evidence type="ECO:0000256" key="3">
    <source>
        <dbReference type="ARBA" id="ARBA00008339"/>
    </source>
</evidence>